<accession>A0A0F8VU98</accession>
<evidence type="ECO:0000313" key="1">
    <source>
        <dbReference type="EMBL" id="KKK47872.1"/>
    </source>
</evidence>
<organism evidence="1">
    <name type="scientific">marine sediment metagenome</name>
    <dbReference type="NCBI Taxonomy" id="412755"/>
    <lineage>
        <taxon>unclassified sequences</taxon>
        <taxon>metagenomes</taxon>
        <taxon>ecological metagenomes</taxon>
    </lineage>
</organism>
<sequence length="336" mass="37893">RLRKQARAMSVDIVNMYRQVSLEYEKKLHRQSITLAAVDDLLGLVTNSRHPRAMEREDAIKSTAATLTRQDERYVKLIAKREGILNTIGELEFRVPAAPFANTWHELALKHALVDAVGRGLDALAWTPGIVQVERWESALRENLERVDWEVVGDGQYRVVGYPIDQNVPPIEQIVSPEGVAGLIGKENADTIIGDKSGKGSIEGSNLKIAKPFMFNLYDKKAVQFMNKLGKKHGVKVEKEVDEDGNEWWVFRIPESLKAVVKGEGLPLFQDDEGPKEPRKVRGVYLPDERVIELTEKADFSTLMHEMGHWYMHALNELSQVEGADATVRGDLETIF</sequence>
<dbReference type="AlphaFoldDB" id="A0A0F8VU98"/>
<dbReference type="EMBL" id="LAZR01069352">
    <property type="protein sequence ID" value="KKK47872.1"/>
    <property type="molecule type" value="Genomic_DNA"/>
</dbReference>
<protein>
    <submittedName>
        <fullName evidence="1">Uncharacterized protein</fullName>
    </submittedName>
</protein>
<proteinExistence type="predicted"/>
<feature type="non-terminal residue" evidence="1">
    <location>
        <position position="336"/>
    </location>
</feature>
<name>A0A0F8VU98_9ZZZZ</name>
<feature type="non-terminal residue" evidence="1">
    <location>
        <position position="1"/>
    </location>
</feature>
<comment type="caution">
    <text evidence="1">The sequence shown here is derived from an EMBL/GenBank/DDBJ whole genome shotgun (WGS) entry which is preliminary data.</text>
</comment>
<reference evidence="1" key="1">
    <citation type="journal article" date="2015" name="Nature">
        <title>Complex archaea that bridge the gap between prokaryotes and eukaryotes.</title>
        <authorList>
            <person name="Spang A."/>
            <person name="Saw J.H."/>
            <person name="Jorgensen S.L."/>
            <person name="Zaremba-Niedzwiedzka K."/>
            <person name="Martijn J."/>
            <person name="Lind A.E."/>
            <person name="van Eijk R."/>
            <person name="Schleper C."/>
            <person name="Guy L."/>
            <person name="Ettema T.J."/>
        </authorList>
    </citation>
    <scope>NUCLEOTIDE SEQUENCE</scope>
</reference>
<gene>
    <name evidence="1" type="ORF">LCGC14_3150810</name>
</gene>